<feature type="transmembrane region" description="Helical" evidence="1">
    <location>
        <begin position="151"/>
        <end position="171"/>
    </location>
</feature>
<feature type="transmembrane region" description="Helical" evidence="1">
    <location>
        <begin position="91"/>
        <end position="111"/>
    </location>
</feature>
<accession>A0ABW2AMZ7</accession>
<evidence type="ECO:0000313" key="3">
    <source>
        <dbReference type="Proteomes" id="UP001596298"/>
    </source>
</evidence>
<feature type="transmembrane region" description="Helical" evidence="1">
    <location>
        <begin position="239"/>
        <end position="262"/>
    </location>
</feature>
<dbReference type="Proteomes" id="UP001596298">
    <property type="component" value="Unassembled WGS sequence"/>
</dbReference>
<comment type="caution">
    <text evidence="2">The sequence shown here is derived from an EMBL/GenBank/DDBJ whole genome shotgun (WGS) entry which is preliminary data.</text>
</comment>
<gene>
    <name evidence="2" type="ORF">ACFQDH_22865</name>
</gene>
<dbReference type="EMBL" id="JBHSWH010000001">
    <property type="protein sequence ID" value="MFC6707999.1"/>
    <property type="molecule type" value="Genomic_DNA"/>
</dbReference>
<dbReference type="RefSeq" id="WP_382404663.1">
    <property type="nucleotide sequence ID" value="NZ_JBHSWH010000001.1"/>
</dbReference>
<keyword evidence="1" id="KW-1133">Transmembrane helix</keyword>
<feature type="transmembrane region" description="Helical" evidence="1">
    <location>
        <begin position="30"/>
        <end position="53"/>
    </location>
</feature>
<organism evidence="2 3">
    <name type="scientific">Flexivirga alba</name>
    <dbReference type="NCBI Taxonomy" id="702742"/>
    <lineage>
        <taxon>Bacteria</taxon>
        <taxon>Bacillati</taxon>
        <taxon>Actinomycetota</taxon>
        <taxon>Actinomycetes</taxon>
        <taxon>Micrococcales</taxon>
        <taxon>Dermacoccaceae</taxon>
        <taxon>Flexivirga</taxon>
    </lineage>
</organism>
<proteinExistence type="predicted"/>
<evidence type="ECO:0008006" key="4">
    <source>
        <dbReference type="Google" id="ProtNLM"/>
    </source>
</evidence>
<reference evidence="3" key="1">
    <citation type="journal article" date="2019" name="Int. J. Syst. Evol. Microbiol.">
        <title>The Global Catalogue of Microorganisms (GCM) 10K type strain sequencing project: providing services to taxonomists for standard genome sequencing and annotation.</title>
        <authorList>
            <consortium name="The Broad Institute Genomics Platform"/>
            <consortium name="The Broad Institute Genome Sequencing Center for Infectious Disease"/>
            <person name="Wu L."/>
            <person name="Ma J."/>
        </authorList>
    </citation>
    <scope>NUCLEOTIDE SEQUENCE [LARGE SCALE GENOMIC DNA]</scope>
    <source>
        <strain evidence="3">CCUG 58127</strain>
    </source>
</reference>
<protein>
    <recommendedName>
        <fullName evidence="4">Succinate dehydrogenase</fullName>
    </recommendedName>
</protein>
<sequence>MVTTPTQDGTGVRAVGRARIAARTLRGDRWWLTPLAYGLTLLIVGVYLAYAVFVNKDYYWKPYISPMYSPCLTGNCVADSGWGWFPSINPVTPALIIIIFPAGLRATCYYYRKAYYRSFFLSPPACAVPEAAKHYRGESRFPLIVQNIHRYFFYITLIFNCILTYDAVIAFRDHQGHWGHAGLGTLVMVVNAILLWGYNASCHTCRHAIGGRLRHFSKHPVRYWLWSRATALNARHGQIAWASLVFVAITDLYIRLVAGGAFNDPRFF</sequence>
<name>A0ABW2AMZ7_9MICO</name>
<feature type="transmembrane region" description="Helical" evidence="1">
    <location>
        <begin position="177"/>
        <end position="198"/>
    </location>
</feature>
<evidence type="ECO:0000256" key="1">
    <source>
        <dbReference type="SAM" id="Phobius"/>
    </source>
</evidence>
<keyword evidence="1" id="KW-0472">Membrane</keyword>
<keyword evidence="3" id="KW-1185">Reference proteome</keyword>
<keyword evidence="1" id="KW-0812">Transmembrane</keyword>
<evidence type="ECO:0000313" key="2">
    <source>
        <dbReference type="EMBL" id="MFC6707999.1"/>
    </source>
</evidence>